<dbReference type="SUPFAM" id="SSF57667">
    <property type="entry name" value="beta-beta-alpha zinc fingers"/>
    <property type="match status" value="1"/>
</dbReference>
<sequence>MNNLLRDPVFRQLLTNNNENSTLEPIINPQQQVYHSDLNDVKNEDISKIDFSFLDTYVPLVDDNLNNLNHVNFDIDFNNFENNENNENENTVNDLEDGSLTEDSYTPSVFSNDQVESSVGSVKEFGGDIEHDYMRKVDISNESSKQQQPLSLQPHPSHLEQQSKQFHKFYTSTFNTKGDLTTKTSISKPLLTYHKCPFCQRQFKNKSYLSRHLKKHDSIKDFKCPFFNESSSKCHHLNGEFSRKDTFKAHLKSIHFIYPIGVAKNERNSSTGRCAGCFKEFENNNIWLSEHIETDECTGFAKYKLDQEAKI</sequence>
<dbReference type="GO" id="GO:0008270">
    <property type="term" value="F:zinc ion binding"/>
    <property type="evidence" value="ECO:0007669"/>
    <property type="project" value="UniProtKB-KW"/>
</dbReference>
<evidence type="ECO:0000256" key="7">
    <source>
        <dbReference type="SAM" id="MobiDB-lite"/>
    </source>
</evidence>
<evidence type="ECO:0000256" key="5">
    <source>
        <dbReference type="ARBA" id="ARBA00023242"/>
    </source>
</evidence>
<dbReference type="eggNOG" id="ENOG502S4NK">
    <property type="taxonomic scope" value="Eukaryota"/>
</dbReference>
<feature type="domain" description="C2H2-type" evidence="8">
    <location>
        <begin position="194"/>
        <end position="221"/>
    </location>
</feature>
<dbReference type="InParanoid" id="K0KLF0"/>
<dbReference type="Gene3D" id="3.30.160.60">
    <property type="entry name" value="Classic Zinc Finger"/>
    <property type="match status" value="1"/>
</dbReference>
<feature type="compositionally biased region" description="Polar residues" evidence="7">
    <location>
        <begin position="101"/>
        <end position="117"/>
    </location>
</feature>
<evidence type="ECO:0000256" key="1">
    <source>
        <dbReference type="ARBA" id="ARBA00004123"/>
    </source>
</evidence>
<dbReference type="Proteomes" id="UP000009328">
    <property type="component" value="Unassembled WGS sequence"/>
</dbReference>
<keyword evidence="2" id="KW-0479">Metal-binding</keyword>
<dbReference type="EMBL" id="CAIF01000090">
    <property type="protein sequence ID" value="CCH43791.1"/>
    <property type="molecule type" value="Genomic_DNA"/>
</dbReference>
<dbReference type="GO" id="GO:0005634">
    <property type="term" value="C:nucleus"/>
    <property type="evidence" value="ECO:0007669"/>
    <property type="project" value="UniProtKB-SubCell"/>
</dbReference>
<comment type="caution">
    <text evidence="9">The sequence shown here is derived from an EMBL/GenBank/DDBJ whole genome shotgun (WGS) entry which is preliminary data.</text>
</comment>
<evidence type="ECO:0000313" key="10">
    <source>
        <dbReference type="Proteomes" id="UP000009328"/>
    </source>
</evidence>
<dbReference type="InterPro" id="IPR013087">
    <property type="entry name" value="Znf_C2H2_type"/>
</dbReference>
<dbReference type="PANTHER" id="PTHR24396:SF19">
    <property type="entry name" value="FI01119P"/>
    <property type="match status" value="1"/>
</dbReference>
<dbReference type="SMART" id="SM00355">
    <property type="entry name" value="ZnF_C2H2"/>
    <property type="match status" value="2"/>
</dbReference>
<dbReference type="PANTHER" id="PTHR24396">
    <property type="entry name" value="ZINC FINGER PROTEIN"/>
    <property type="match status" value="1"/>
</dbReference>
<evidence type="ECO:0000256" key="6">
    <source>
        <dbReference type="PROSITE-ProRule" id="PRU00042"/>
    </source>
</evidence>
<reference evidence="9 10" key="1">
    <citation type="journal article" date="2012" name="Eukaryot. Cell">
        <title>Draft genome sequence of Wickerhamomyces ciferrii NRRL Y-1031 F-60-10.</title>
        <authorList>
            <person name="Schneider J."/>
            <person name="Andrea H."/>
            <person name="Blom J."/>
            <person name="Jaenicke S."/>
            <person name="Ruckert C."/>
            <person name="Schorsch C."/>
            <person name="Szczepanowski R."/>
            <person name="Farwick M."/>
            <person name="Goesmann A."/>
            <person name="Puhler A."/>
            <person name="Schaffer S."/>
            <person name="Tauch A."/>
            <person name="Kohler T."/>
            <person name="Brinkrolf K."/>
        </authorList>
    </citation>
    <scope>NUCLEOTIDE SEQUENCE [LARGE SCALE GENOMIC DNA]</scope>
    <source>
        <strain evidence="10">ATCC 14091 / BCRC 22168 / CBS 111 / JCM 3599 / NBRC 0793 / NRRL Y-1031 F-60-10</strain>
    </source>
</reference>
<keyword evidence="3 6" id="KW-0863">Zinc-finger</keyword>
<dbReference type="InterPro" id="IPR051643">
    <property type="entry name" value="Transcr_Reg_ZincFinger"/>
</dbReference>
<proteinExistence type="predicted"/>
<dbReference type="PROSITE" id="PS00028">
    <property type="entry name" value="ZINC_FINGER_C2H2_1"/>
    <property type="match status" value="1"/>
</dbReference>
<name>K0KLF0_WICCF</name>
<organism evidence="9 10">
    <name type="scientific">Wickerhamomyces ciferrii (strain ATCC 14091 / BCRC 22168 / CBS 111 / JCM 3599 / NBRC 0793 / NRRL Y-1031 F-60-10)</name>
    <name type="common">Yeast</name>
    <name type="synonym">Pichia ciferrii</name>
    <dbReference type="NCBI Taxonomy" id="1206466"/>
    <lineage>
        <taxon>Eukaryota</taxon>
        <taxon>Fungi</taxon>
        <taxon>Dikarya</taxon>
        <taxon>Ascomycota</taxon>
        <taxon>Saccharomycotina</taxon>
        <taxon>Saccharomycetes</taxon>
        <taxon>Phaffomycetales</taxon>
        <taxon>Wickerhamomycetaceae</taxon>
        <taxon>Wickerhamomyces</taxon>
    </lineage>
</organism>
<dbReference type="InterPro" id="IPR036236">
    <property type="entry name" value="Znf_C2H2_sf"/>
</dbReference>
<evidence type="ECO:0000256" key="2">
    <source>
        <dbReference type="ARBA" id="ARBA00022723"/>
    </source>
</evidence>
<comment type="subcellular location">
    <subcellularLocation>
        <location evidence="1">Nucleus</location>
    </subcellularLocation>
</comment>
<evidence type="ECO:0000313" key="9">
    <source>
        <dbReference type="EMBL" id="CCH43791.1"/>
    </source>
</evidence>
<dbReference type="GO" id="GO:0000978">
    <property type="term" value="F:RNA polymerase II cis-regulatory region sequence-specific DNA binding"/>
    <property type="evidence" value="ECO:0007669"/>
    <property type="project" value="TreeGrafter"/>
</dbReference>
<gene>
    <name evidence="9" type="ORF">BN7_3345</name>
</gene>
<keyword evidence="5" id="KW-0539">Nucleus</keyword>
<protein>
    <submittedName>
        <fullName evidence="9">Zinc finger and SCAN domain-containing protein 20</fullName>
    </submittedName>
</protein>
<keyword evidence="4" id="KW-0862">Zinc</keyword>
<dbReference type="PROSITE" id="PS50157">
    <property type="entry name" value="ZINC_FINGER_C2H2_2"/>
    <property type="match status" value="1"/>
</dbReference>
<accession>K0KLF0</accession>
<dbReference type="AlphaFoldDB" id="K0KLF0"/>
<dbReference type="STRING" id="1206466.K0KLF0"/>
<keyword evidence="10" id="KW-1185">Reference proteome</keyword>
<evidence type="ECO:0000259" key="8">
    <source>
        <dbReference type="PROSITE" id="PS50157"/>
    </source>
</evidence>
<evidence type="ECO:0000256" key="3">
    <source>
        <dbReference type="ARBA" id="ARBA00022771"/>
    </source>
</evidence>
<feature type="region of interest" description="Disordered" evidence="7">
    <location>
        <begin position="82"/>
        <end position="117"/>
    </location>
</feature>
<dbReference type="HOGENOM" id="CLU_894891_0_0_1"/>
<dbReference type="GO" id="GO:0000981">
    <property type="term" value="F:DNA-binding transcription factor activity, RNA polymerase II-specific"/>
    <property type="evidence" value="ECO:0007669"/>
    <property type="project" value="TreeGrafter"/>
</dbReference>
<evidence type="ECO:0000256" key="4">
    <source>
        <dbReference type="ARBA" id="ARBA00022833"/>
    </source>
</evidence>